<dbReference type="EMBL" id="BOMG01000111">
    <property type="protein sequence ID" value="GID60679.1"/>
    <property type="molecule type" value="Genomic_DNA"/>
</dbReference>
<keyword evidence="1" id="KW-1133">Transmembrane helix</keyword>
<dbReference type="Proteomes" id="UP000612282">
    <property type="component" value="Unassembled WGS sequence"/>
</dbReference>
<dbReference type="Pfam" id="PF20444">
    <property type="entry name" value="DUF6703"/>
    <property type="match status" value="1"/>
</dbReference>
<organism evidence="2 3">
    <name type="scientific">Actinoplanes couchii</name>
    <dbReference type="NCBI Taxonomy" id="403638"/>
    <lineage>
        <taxon>Bacteria</taxon>
        <taxon>Bacillati</taxon>
        <taxon>Actinomycetota</taxon>
        <taxon>Actinomycetes</taxon>
        <taxon>Micromonosporales</taxon>
        <taxon>Micromonosporaceae</taxon>
        <taxon>Actinoplanes</taxon>
    </lineage>
</organism>
<dbReference type="RefSeq" id="WP_203807912.1">
    <property type="nucleotide sequence ID" value="NZ_BAAAQE010000074.1"/>
</dbReference>
<feature type="transmembrane region" description="Helical" evidence="1">
    <location>
        <begin position="65"/>
        <end position="82"/>
    </location>
</feature>
<dbReference type="InterPro" id="IPR046549">
    <property type="entry name" value="DUF6703"/>
</dbReference>
<accession>A0ABQ3XQC4</accession>
<proteinExistence type="predicted"/>
<name>A0ABQ3XQC4_9ACTN</name>
<evidence type="ECO:0000313" key="2">
    <source>
        <dbReference type="EMBL" id="GID60679.1"/>
    </source>
</evidence>
<feature type="transmembrane region" description="Helical" evidence="1">
    <location>
        <begin position="20"/>
        <end position="53"/>
    </location>
</feature>
<comment type="caution">
    <text evidence="2">The sequence shown here is derived from an EMBL/GenBank/DDBJ whole genome shotgun (WGS) entry which is preliminary data.</text>
</comment>
<gene>
    <name evidence="2" type="ORF">Aco03nite_090830</name>
</gene>
<keyword evidence="3" id="KW-1185">Reference proteome</keyword>
<sequence>MTPPAFLHRLQRVNPTTAFVVALGWLLAGLLLPGIIGGLMLFVLVAALSTLTFTTWPVQSPITRVVRSALLLLLLAAAVSKIL</sequence>
<evidence type="ECO:0000313" key="3">
    <source>
        <dbReference type="Proteomes" id="UP000612282"/>
    </source>
</evidence>
<reference evidence="2 3" key="1">
    <citation type="submission" date="2021-01" db="EMBL/GenBank/DDBJ databases">
        <title>Whole genome shotgun sequence of Actinoplanes couchii NBRC 106145.</title>
        <authorList>
            <person name="Komaki H."/>
            <person name="Tamura T."/>
        </authorList>
    </citation>
    <scope>NUCLEOTIDE SEQUENCE [LARGE SCALE GENOMIC DNA]</scope>
    <source>
        <strain evidence="2 3">NBRC 106145</strain>
    </source>
</reference>
<protein>
    <submittedName>
        <fullName evidence="2">Uncharacterized protein</fullName>
    </submittedName>
</protein>
<evidence type="ECO:0000256" key="1">
    <source>
        <dbReference type="SAM" id="Phobius"/>
    </source>
</evidence>
<keyword evidence="1" id="KW-0812">Transmembrane</keyword>
<keyword evidence="1" id="KW-0472">Membrane</keyword>